<dbReference type="GO" id="GO:0000278">
    <property type="term" value="P:mitotic cell cycle"/>
    <property type="evidence" value="ECO:0007669"/>
    <property type="project" value="TreeGrafter"/>
</dbReference>
<dbReference type="OrthoDB" id="21018at2759"/>
<dbReference type="GO" id="GO:0005737">
    <property type="term" value="C:cytoplasm"/>
    <property type="evidence" value="ECO:0007669"/>
    <property type="project" value="TreeGrafter"/>
</dbReference>
<dbReference type="GO" id="GO:0005634">
    <property type="term" value="C:nucleus"/>
    <property type="evidence" value="ECO:0007669"/>
    <property type="project" value="TreeGrafter"/>
</dbReference>
<keyword evidence="3" id="KW-1185">Reference proteome</keyword>
<evidence type="ECO:0000259" key="1">
    <source>
        <dbReference type="PROSITE" id="PS50011"/>
    </source>
</evidence>
<dbReference type="GO" id="GO:0005524">
    <property type="term" value="F:ATP binding"/>
    <property type="evidence" value="ECO:0007669"/>
    <property type="project" value="InterPro"/>
</dbReference>
<dbReference type="EMBL" id="MUJZ01044540">
    <property type="protein sequence ID" value="OTF74939.1"/>
    <property type="molecule type" value="Genomic_DNA"/>
</dbReference>
<reference evidence="2 3" key="1">
    <citation type="submission" date="2017-03" db="EMBL/GenBank/DDBJ databases">
        <title>Genome Survey of Euroglyphus maynei.</title>
        <authorList>
            <person name="Arlian L.G."/>
            <person name="Morgan M.S."/>
            <person name="Rider S.D."/>
        </authorList>
    </citation>
    <scope>NUCLEOTIDE SEQUENCE [LARGE SCALE GENOMIC DNA]</scope>
    <source>
        <strain evidence="2">Arlian Lab</strain>
        <tissue evidence="2">Whole body</tissue>
    </source>
</reference>
<dbReference type="GO" id="GO:0035556">
    <property type="term" value="P:intracellular signal transduction"/>
    <property type="evidence" value="ECO:0007669"/>
    <property type="project" value="TreeGrafter"/>
</dbReference>
<dbReference type="GO" id="GO:0072354">
    <property type="term" value="F:histone H3T3 kinase activity"/>
    <property type="evidence" value="ECO:0007669"/>
    <property type="project" value="TreeGrafter"/>
</dbReference>
<comment type="caution">
    <text evidence="2">The sequence shown here is derived from an EMBL/GenBank/DDBJ whole genome shotgun (WGS) entry which is preliminary data.</text>
</comment>
<dbReference type="SUPFAM" id="SSF56112">
    <property type="entry name" value="Protein kinase-like (PK-like)"/>
    <property type="match status" value="1"/>
</dbReference>
<name>A0A1Y3B2A4_EURMA</name>
<protein>
    <recommendedName>
        <fullName evidence="1">Protein kinase domain-containing protein</fullName>
    </recommendedName>
</protein>
<proteinExistence type="predicted"/>
<dbReference type="Pfam" id="PF12330">
    <property type="entry name" value="Haspin_kinase"/>
    <property type="match status" value="1"/>
</dbReference>
<dbReference type="Gene3D" id="1.10.510.10">
    <property type="entry name" value="Transferase(Phosphotransferase) domain 1"/>
    <property type="match status" value="1"/>
</dbReference>
<evidence type="ECO:0000313" key="2">
    <source>
        <dbReference type="EMBL" id="OTF74939.1"/>
    </source>
</evidence>
<dbReference type="InterPro" id="IPR000719">
    <property type="entry name" value="Prot_kinase_dom"/>
</dbReference>
<evidence type="ECO:0000313" key="3">
    <source>
        <dbReference type="Proteomes" id="UP000194236"/>
    </source>
</evidence>
<accession>A0A1Y3B2A4</accession>
<gene>
    <name evidence="2" type="ORF">BLA29_009349</name>
</gene>
<sequence length="100" mass="11645">MEDCGQSLYDQMDNYQPLEILSVAKQLLLGFVIAEKLFEFEHRDLHLGNILVKPSPYEQLTYVYNDQFLQMPSNNLLVKVIDTTFSRLKISKFIIFLVNG</sequence>
<dbReference type="AlphaFoldDB" id="A0A1Y3B2A4"/>
<dbReference type="PROSITE" id="PS50011">
    <property type="entry name" value="PROTEIN_KINASE_DOM"/>
    <property type="match status" value="1"/>
</dbReference>
<feature type="domain" description="Protein kinase" evidence="1">
    <location>
        <begin position="1"/>
        <end position="100"/>
    </location>
</feature>
<organism evidence="2 3">
    <name type="scientific">Euroglyphus maynei</name>
    <name type="common">Mayne's house dust mite</name>
    <dbReference type="NCBI Taxonomy" id="6958"/>
    <lineage>
        <taxon>Eukaryota</taxon>
        <taxon>Metazoa</taxon>
        <taxon>Ecdysozoa</taxon>
        <taxon>Arthropoda</taxon>
        <taxon>Chelicerata</taxon>
        <taxon>Arachnida</taxon>
        <taxon>Acari</taxon>
        <taxon>Acariformes</taxon>
        <taxon>Sarcoptiformes</taxon>
        <taxon>Astigmata</taxon>
        <taxon>Psoroptidia</taxon>
        <taxon>Analgoidea</taxon>
        <taxon>Pyroglyphidae</taxon>
        <taxon>Pyroglyphinae</taxon>
        <taxon>Euroglyphus</taxon>
    </lineage>
</organism>
<dbReference type="PANTHER" id="PTHR24419:SF18">
    <property type="entry name" value="SERINE_THREONINE-PROTEIN KINASE HASPIN"/>
    <property type="match status" value="1"/>
</dbReference>
<dbReference type="Proteomes" id="UP000194236">
    <property type="component" value="Unassembled WGS sequence"/>
</dbReference>
<dbReference type="PANTHER" id="PTHR24419">
    <property type="entry name" value="INTERLEUKIN-1 RECEPTOR-ASSOCIATED KINASE"/>
    <property type="match status" value="1"/>
</dbReference>
<dbReference type="InterPro" id="IPR011009">
    <property type="entry name" value="Kinase-like_dom_sf"/>
</dbReference>